<dbReference type="Gene3D" id="3.80.10.10">
    <property type="entry name" value="Ribonuclease Inhibitor"/>
    <property type="match status" value="1"/>
</dbReference>
<proteinExistence type="inferred from homology"/>
<evidence type="ECO:0000256" key="5">
    <source>
        <dbReference type="ARBA" id="ARBA00022741"/>
    </source>
</evidence>
<sequence length="864" mass="100202">MDSAITKEIKLTRMEAVKIICENPSTFGSAQQSIQIIEEEPVGFEDDANRIIQLLTIGRKELDIISVVGMAGLGKTTLARKVFKHQSVVLHFDVRVWCTISQTYDVRELLFDIFKQVERVKFDMDMDSSDIADMLRKSLKSKRYLIVLDDIWEDLAWDDLRLSFPDDRYGSRIILTTRLKQVAMQVKRYSEPYCLRFLTLAESWKLLQKKVFQKKACPPEFWDLGLQVAEYCKGLPLVIILIGGIIAMSEKIVSKWSEIANSLKTRVGAIETKSDEAVELSYRYLPNHLKPCLLYLGRFPEDYEIRASQLILFWLGEGFAQCSDERRLEEVVEGYLMDLISSSLLMVSKTASNGKVKYCKVHDKVREFCLNKAEEEKFMQVVGSHNQYRPSACGEQRLCIYADSKLRKNLDEIDMSINDYLTSNSKSLRSLLVTNDKTFGLYHNPICVFSLVRHLRLLRVLDLMNFHVEYSWYEVLRSLHFLRYLAVCCREFEFYWVVHLSHLETLLVNTVSGVRAPSTIWKMTKLRHVSVGVHFPMRITNIGEPKLENLRTFNGIYYEVGDGTERLLERFPNLQELSLVPQCRSKICSLNLQVLTELQSLFLSLLFVKTKFVQFSFPSSLKKLALYMAHVSRGATSTIAKLPILEKLKFDKCTFDKNEWDVTESEFQALKVLRVQSADTFRKWHASESSFPVLEILVLKSCSRLKKIPCSFGDVQTLKSIDVIFSNASVEASAFKIKEDLEANTGCDNLVLYGCRYFHRREEEEEGEETEVESENEAIEEEKDEEVEKEEEREAQSKEAKEREIEREAQSKEAKEREIEREAQSKEAKERAKVSERRKEDTLFLFIFLFSFHIISRSQLYLCQ</sequence>
<dbReference type="Pfam" id="PF23559">
    <property type="entry name" value="WHD_DRP"/>
    <property type="match status" value="1"/>
</dbReference>
<dbReference type="GO" id="GO:0016020">
    <property type="term" value="C:membrane"/>
    <property type="evidence" value="ECO:0007669"/>
    <property type="project" value="UniProtKB-SubCell"/>
</dbReference>
<evidence type="ECO:0000256" key="1">
    <source>
        <dbReference type="ARBA" id="ARBA00004170"/>
    </source>
</evidence>
<keyword evidence="7" id="KW-0067">ATP-binding</keyword>
<dbReference type="Proteomes" id="UP001152561">
    <property type="component" value="Unassembled WGS sequence"/>
</dbReference>
<reference evidence="14" key="1">
    <citation type="journal article" date="2023" name="Proc. Natl. Acad. Sci. U.S.A.">
        <title>Genomic and structural basis for evolution of tropane alkaloid biosynthesis.</title>
        <authorList>
            <person name="Wanga Y.-J."/>
            <person name="Taina T."/>
            <person name="Yua J.-Y."/>
            <person name="Lia J."/>
            <person name="Xua B."/>
            <person name="Chenc J."/>
            <person name="D'Auriad J.C."/>
            <person name="Huanga J.-P."/>
            <person name="Huanga S.-X."/>
        </authorList>
    </citation>
    <scope>NUCLEOTIDE SEQUENCE [LARGE SCALE GENOMIC DNA]</scope>
    <source>
        <strain evidence="14">cv. KIB-2019</strain>
    </source>
</reference>
<keyword evidence="3" id="KW-0433">Leucine-rich repeat</keyword>
<dbReference type="AlphaFoldDB" id="A0A9Q1LAI1"/>
<dbReference type="Pfam" id="PF00931">
    <property type="entry name" value="NB-ARC"/>
    <property type="match status" value="1"/>
</dbReference>
<dbReference type="InterPro" id="IPR027417">
    <property type="entry name" value="P-loop_NTPase"/>
</dbReference>
<dbReference type="PANTHER" id="PTHR23155:SF1228">
    <property type="entry name" value="NB-ARC DOMAIN CONTAINING PROTEIN, EXPRESSED"/>
    <property type="match status" value="1"/>
</dbReference>
<dbReference type="PRINTS" id="PR00364">
    <property type="entry name" value="DISEASERSIST"/>
</dbReference>
<evidence type="ECO:0000259" key="12">
    <source>
        <dbReference type="Pfam" id="PF23559"/>
    </source>
</evidence>
<evidence type="ECO:0000313" key="13">
    <source>
        <dbReference type="EMBL" id="KAJ8531007.1"/>
    </source>
</evidence>
<keyword evidence="6" id="KW-0611">Plant defense</keyword>
<accession>A0A9Q1LAI1</accession>
<dbReference type="Gene3D" id="1.10.8.430">
    <property type="entry name" value="Helical domain of apoptotic protease-activating factors"/>
    <property type="match status" value="1"/>
</dbReference>
<feature type="domain" description="NB-ARC" evidence="11">
    <location>
        <begin position="45"/>
        <end position="216"/>
    </location>
</feature>
<organism evidence="13 14">
    <name type="scientific">Anisodus acutangulus</name>
    <dbReference type="NCBI Taxonomy" id="402998"/>
    <lineage>
        <taxon>Eukaryota</taxon>
        <taxon>Viridiplantae</taxon>
        <taxon>Streptophyta</taxon>
        <taxon>Embryophyta</taxon>
        <taxon>Tracheophyta</taxon>
        <taxon>Spermatophyta</taxon>
        <taxon>Magnoliopsida</taxon>
        <taxon>eudicotyledons</taxon>
        <taxon>Gunneridae</taxon>
        <taxon>Pentapetalae</taxon>
        <taxon>asterids</taxon>
        <taxon>lamiids</taxon>
        <taxon>Solanales</taxon>
        <taxon>Solanaceae</taxon>
        <taxon>Solanoideae</taxon>
        <taxon>Hyoscyameae</taxon>
        <taxon>Anisodus</taxon>
    </lineage>
</organism>
<comment type="caution">
    <text evidence="13">The sequence shown here is derived from an EMBL/GenBank/DDBJ whole genome shotgun (WGS) entry which is preliminary data.</text>
</comment>
<evidence type="ECO:0000259" key="11">
    <source>
        <dbReference type="Pfam" id="PF00931"/>
    </source>
</evidence>
<evidence type="ECO:0000256" key="9">
    <source>
        <dbReference type="ARBA" id="ARBA00023136"/>
    </source>
</evidence>
<evidence type="ECO:0000256" key="2">
    <source>
        <dbReference type="ARBA" id="ARBA00008894"/>
    </source>
</evidence>
<dbReference type="InterPro" id="IPR032675">
    <property type="entry name" value="LRR_dom_sf"/>
</dbReference>
<dbReference type="GO" id="GO:0051607">
    <property type="term" value="P:defense response to virus"/>
    <property type="evidence" value="ECO:0007669"/>
    <property type="project" value="UniProtKB-ARBA"/>
</dbReference>
<evidence type="ECO:0000256" key="8">
    <source>
        <dbReference type="ARBA" id="ARBA00023054"/>
    </source>
</evidence>
<keyword evidence="4" id="KW-0677">Repeat</keyword>
<keyword evidence="5" id="KW-0547">Nucleotide-binding</keyword>
<gene>
    <name evidence="13" type="ORF">K7X08_025738</name>
</gene>
<dbReference type="OrthoDB" id="1264229at2759"/>
<evidence type="ECO:0000256" key="7">
    <source>
        <dbReference type="ARBA" id="ARBA00022840"/>
    </source>
</evidence>
<comment type="similarity">
    <text evidence="2">Belongs to the disease resistance NB-LRR family.</text>
</comment>
<dbReference type="SUPFAM" id="SSF52540">
    <property type="entry name" value="P-loop containing nucleoside triphosphate hydrolases"/>
    <property type="match status" value="1"/>
</dbReference>
<dbReference type="PANTHER" id="PTHR23155">
    <property type="entry name" value="DISEASE RESISTANCE PROTEIN RP"/>
    <property type="match status" value="1"/>
</dbReference>
<evidence type="ECO:0000256" key="10">
    <source>
        <dbReference type="SAM" id="MobiDB-lite"/>
    </source>
</evidence>
<dbReference type="InterPro" id="IPR044974">
    <property type="entry name" value="Disease_R_plants"/>
</dbReference>
<dbReference type="EMBL" id="JAJAGQ010000021">
    <property type="protein sequence ID" value="KAJ8531007.1"/>
    <property type="molecule type" value="Genomic_DNA"/>
</dbReference>
<evidence type="ECO:0000313" key="14">
    <source>
        <dbReference type="Proteomes" id="UP001152561"/>
    </source>
</evidence>
<name>A0A9Q1LAI1_9SOLA</name>
<dbReference type="FunFam" id="3.40.50.300:FF:001091">
    <property type="entry name" value="Probable disease resistance protein At1g61300"/>
    <property type="match status" value="1"/>
</dbReference>
<protein>
    <submittedName>
        <fullName evidence="13">Uncharacterized protein</fullName>
    </submittedName>
</protein>
<dbReference type="InterPro" id="IPR042197">
    <property type="entry name" value="Apaf_helical"/>
</dbReference>
<feature type="region of interest" description="Disordered" evidence="10">
    <location>
        <begin position="764"/>
        <end position="837"/>
    </location>
</feature>
<dbReference type="GO" id="GO:0043531">
    <property type="term" value="F:ADP binding"/>
    <property type="evidence" value="ECO:0007669"/>
    <property type="project" value="InterPro"/>
</dbReference>
<feature type="compositionally biased region" description="Basic and acidic residues" evidence="10">
    <location>
        <begin position="790"/>
        <end position="837"/>
    </location>
</feature>
<dbReference type="InterPro" id="IPR058922">
    <property type="entry name" value="WHD_DRP"/>
</dbReference>
<keyword evidence="9" id="KW-0472">Membrane</keyword>
<feature type="domain" description="Disease resistance protein winged helix" evidence="12">
    <location>
        <begin position="299"/>
        <end position="368"/>
    </location>
</feature>
<dbReference type="Gene3D" id="1.10.10.10">
    <property type="entry name" value="Winged helix-like DNA-binding domain superfamily/Winged helix DNA-binding domain"/>
    <property type="match status" value="1"/>
</dbReference>
<dbReference type="GO" id="GO:0005524">
    <property type="term" value="F:ATP binding"/>
    <property type="evidence" value="ECO:0007669"/>
    <property type="project" value="UniProtKB-KW"/>
</dbReference>
<keyword evidence="8" id="KW-0175">Coiled coil</keyword>
<dbReference type="InterPro" id="IPR036388">
    <property type="entry name" value="WH-like_DNA-bd_sf"/>
</dbReference>
<keyword evidence="14" id="KW-1185">Reference proteome</keyword>
<dbReference type="SUPFAM" id="SSF52058">
    <property type="entry name" value="L domain-like"/>
    <property type="match status" value="1"/>
</dbReference>
<dbReference type="GO" id="GO:0098542">
    <property type="term" value="P:defense response to other organism"/>
    <property type="evidence" value="ECO:0007669"/>
    <property type="project" value="TreeGrafter"/>
</dbReference>
<dbReference type="Gene3D" id="3.40.50.300">
    <property type="entry name" value="P-loop containing nucleotide triphosphate hydrolases"/>
    <property type="match status" value="1"/>
</dbReference>
<evidence type="ECO:0000256" key="3">
    <source>
        <dbReference type="ARBA" id="ARBA00022614"/>
    </source>
</evidence>
<evidence type="ECO:0000256" key="6">
    <source>
        <dbReference type="ARBA" id="ARBA00022821"/>
    </source>
</evidence>
<evidence type="ECO:0000256" key="4">
    <source>
        <dbReference type="ARBA" id="ARBA00022737"/>
    </source>
</evidence>
<dbReference type="FunFam" id="1.10.10.10:FF:000322">
    <property type="entry name" value="Probable disease resistance protein At1g63360"/>
    <property type="match status" value="1"/>
</dbReference>
<dbReference type="InterPro" id="IPR002182">
    <property type="entry name" value="NB-ARC"/>
</dbReference>
<feature type="compositionally biased region" description="Acidic residues" evidence="10">
    <location>
        <begin position="764"/>
        <end position="789"/>
    </location>
</feature>
<comment type="subcellular location">
    <subcellularLocation>
        <location evidence="1">Membrane</location>
        <topology evidence="1">Peripheral membrane protein</topology>
    </subcellularLocation>
</comment>